<dbReference type="EMBL" id="CP018082">
    <property type="protein sequence ID" value="APE37128.1"/>
    <property type="molecule type" value="Genomic_DNA"/>
</dbReference>
<reference evidence="1" key="1">
    <citation type="submission" date="2016-11" db="EMBL/GenBank/DDBJ databases">
        <authorList>
            <person name="Jaros S."/>
            <person name="Januszkiewicz K."/>
            <person name="Wedrychowicz H."/>
        </authorList>
    </citation>
    <scope>NUCLEOTIDE SEQUENCE [LARGE SCALE GENOMIC DNA]</scope>
    <source>
        <strain evidence="1">Y48</strain>
    </source>
</reference>
<name>A0A1J0VYG7_9NOCA</name>
<dbReference type="Proteomes" id="UP000183810">
    <property type="component" value="Chromosome"/>
</dbReference>
<keyword evidence="2" id="KW-1185">Reference proteome</keyword>
<protein>
    <submittedName>
        <fullName evidence="1">Uncharacterized protein</fullName>
    </submittedName>
</protein>
<gene>
    <name evidence="1" type="ORF">BOX37_27960</name>
</gene>
<sequence>MADLNVDPALLTQAATGINGIISELSELGVGETGAVGRGFAQLTMSAMEAGTANVQTSFETFAERWSWGVRALVQSGNEIAEVLDLSAGRYYEMDEQISNTFKQMFTHLAGNPHLSKADLEKMDWGQVWDNSNFNTARNPEYSASSFGDAFSHMGDNVSTLGQVGQYLVSDDVPDRDSLGDMFLPDTGAAAKVAEIQQAQQAARGGK</sequence>
<proteinExistence type="predicted"/>
<evidence type="ECO:0000313" key="1">
    <source>
        <dbReference type="EMBL" id="APE37128.1"/>
    </source>
</evidence>
<evidence type="ECO:0000313" key="2">
    <source>
        <dbReference type="Proteomes" id="UP000183810"/>
    </source>
</evidence>
<accession>A0A1J0VYG7</accession>
<dbReference type="KEGG" id="nsl:BOX37_27960"/>
<organism evidence="1 2">
    <name type="scientific">Nocardia mangyaensis</name>
    <dbReference type="NCBI Taxonomy" id="2213200"/>
    <lineage>
        <taxon>Bacteria</taxon>
        <taxon>Bacillati</taxon>
        <taxon>Actinomycetota</taxon>
        <taxon>Actinomycetes</taxon>
        <taxon>Mycobacteriales</taxon>
        <taxon>Nocardiaceae</taxon>
        <taxon>Nocardia</taxon>
    </lineage>
</organism>
<dbReference type="AlphaFoldDB" id="A0A1J0VYG7"/>